<dbReference type="EMBL" id="JADYXP020000002">
    <property type="protein sequence ID" value="KAL0131374.1"/>
    <property type="molecule type" value="Genomic_DNA"/>
</dbReference>
<dbReference type="AlphaFoldDB" id="A0AAW2GVQ7"/>
<accession>A0AAW2GVQ7</accession>
<evidence type="ECO:0000313" key="2">
    <source>
        <dbReference type="Proteomes" id="UP001430953"/>
    </source>
</evidence>
<proteinExistence type="predicted"/>
<gene>
    <name evidence="1" type="ORF">PUN28_002716</name>
</gene>
<evidence type="ECO:0000313" key="1">
    <source>
        <dbReference type="EMBL" id="KAL0131374.1"/>
    </source>
</evidence>
<name>A0AAW2GVQ7_9HYME</name>
<sequence length="105" mass="11865">MLLRYKHSTKIILALISIVTIPAFSTLFTRTRAGARDEVVFWKGFPVSTTPRDALIDPELTSRPISRAWPPSHSRGSLANVTYDPCYCYSSTLTRLNLLARYMSN</sequence>
<organism evidence="1 2">
    <name type="scientific">Cardiocondyla obscurior</name>
    <dbReference type="NCBI Taxonomy" id="286306"/>
    <lineage>
        <taxon>Eukaryota</taxon>
        <taxon>Metazoa</taxon>
        <taxon>Ecdysozoa</taxon>
        <taxon>Arthropoda</taxon>
        <taxon>Hexapoda</taxon>
        <taxon>Insecta</taxon>
        <taxon>Pterygota</taxon>
        <taxon>Neoptera</taxon>
        <taxon>Endopterygota</taxon>
        <taxon>Hymenoptera</taxon>
        <taxon>Apocrita</taxon>
        <taxon>Aculeata</taxon>
        <taxon>Formicoidea</taxon>
        <taxon>Formicidae</taxon>
        <taxon>Myrmicinae</taxon>
        <taxon>Cardiocondyla</taxon>
    </lineage>
</organism>
<keyword evidence="2" id="KW-1185">Reference proteome</keyword>
<comment type="caution">
    <text evidence="1">The sequence shown here is derived from an EMBL/GenBank/DDBJ whole genome shotgun (WGS) entry which is preliminary data.</text>
</comment>
<protein>
    <submittedName>
        <fullName evidence="1">Uncharacterized protein</fullName>
    </submittedName>
</protein>
<dbReference type="Proteomes" id="UP001430953">
    <property type="component" value="Unassembled WGS sequence"/>
</dbReference>
<reference evidence="1 2" key="1">
    <citation type="submission" date="2023-03" db="EMBL/GenBank/DDBJ databases">
        <title>High recombination rates correlate with genetic variation in Cardiocondyla obscurior ants.</title>
        <authorList>
            <person name="Errbii M."/>
        </authorList>
    </citation>
    <scope>NUCLEOTIDE SEQUENCE [LARGE SCALE GENOMIC DNA]</scope>
    <source>
        <strain evidence="1">Alpha-2009</strain>
        <tissue evidence="1">Whole body</tissue>
    </source>
</reference>